<keyword evidence="7" id="KW-1185">Reference proteome</keyword>
<dbReference type="GeneID" id="2901175"/>
<evidence type="ECO:0000256" key="3">
    <source>
        <dbReference type="PROSITE-ProRule" id="PRU00023"/>
    </source>
</evidence>
<feature type="compositionally biased region" description="Basic and acidic residues" evidence="5">
    <location>
        <begin position="268"/>
        <end position="282"/>
    </location>
</feature>
<accession>Q6BT77</accession>
<dbReference type="Pfam" id="PF13637">
    <property type="entry name" value="Ank_4"/>
    <property type="match status" value="1"/>
</dbReference>
<feature type="compositionally biased region" description="Basic and acidic residues" evidence="5">
    <location>
        <begin position="121"/>
        <end position="138"/>
    </location>
</feature>
<feature type="compositionally biased region" description="Low complexity" evidence="5">
    <location>
        <begin position="89"/>
        <end position="120"/>
    </location>
</feature>
<dbReference type="OrthoDB" id="194358at2759"/>
<feature type="compositionally biased region" description="Basic and acidic residues" evidence="5">
    <location>
        <begin position="852"/>
        <end position="867"/>
    </location>
</feature>
<dbReference type="PRINTS" id="PR01415">
    <property type="entry name" value="ANKYRIN"/>
</dbReference>
<dbReference type="PROSITE" id="PS50297">
    <property type="entry name" value="ANK_REP_REGION"/>
    <property type="match status" value="4"/>
</dbReference>
<feature type="compositionally biased region" description="Basic and acidic residues" evidence="5">
    <location>
        <begin position="237"/>
        <end position="253"/>
    </location>
</feature>
<feature type="compositionally biased region" description="Low complexity" evidence="5">
    <location>
        <begin position="28"/>
        <end position="40"/>
    </location>
</feature>
<feature type="compositionally biased region" description="Acidic residues" evidence="5">
    <location>
        <begin position="476"/>
        <end position="488"/>
    </location>
</feature>
<gene>
    <name evidence="6" type="ordered locus">DEHA2D02904g</name>
</gene>
<feature type="compositionally biased region" description="Polar residues" evidence="5">
    <location>
        <begin position="70"/>
        <end position="79"/>
    </location>
</feature>
<feature type="compositionally biased region" description="Low complexity" evidence="5">
    <location>
        <begin position="1"/>
        <end position="17"/>
    </location>
</feature>
<feature type="compositionally biased region" description="Basic and acidic residues" evidence="5">
    <location>
        <begin position="322"/>
        <end position="337"/>
    </location>
</feature>
<feature type="coiled-coil region" evidence="4">
    <location>
        <begin position="995"/>
        <end position="1050"/>
    </location>
</feature>
<dbReference type="Gene3D" id="1.25.40.20">
    <property type="entry name" value="Ankyrin repeat-containing domain"/>
    <property type="match status" value="2"/>
</dbReference>
<dbReference type="Pfam" id="PF12796">
    <property type="entry name" value="Ank_2"/>
    <property type="match status" value="2"/>
</dbReference>
<dbReference type="SUPFAM" id="SSF48403">
    <property type="entry name" value="Ankyrin repeat"/>
    <property type="match status" value="1"/>
</dbReference>
<dbReference type="KEGG" id="dha:DEHA2D02904g"/>
<feature type="region of interest" description="Disordered" evidence="5">
    <location>
        <begin position="427"/>
        <end position="525"/>
    </location>
</feature>
<dbReference type="SMART" id="SM00248">
    <property type="entry name" value="ANK"/>
    <property type="match status" value="6"/>
</dbReference>
<dbReference type="eggNOG" id="KOG0504">
    <property type="taxonomic scope" value="Eukaryota"/>
</dbReference>
<dbReference type="InterPro" id="IPR036770">
    <property type="entry name" value="Ankyrin_rpt-contain_sf"/>
</dbReference>
<organism evidence="6 7">
    <name type="scientific">Debaryomyces hansenii (strain ATCC 36239 / CBS 767 / BCRC 21394 / JCM 1990 / NBRC 0083 / IGC 2968)</name>
    <name type="common">Yeast</name>
    <name type="synonym">Torulaspora hansenii</name>
    <dbReference type="NCBI Taxonomy" id="284592"/>
    <lineage>
        <taxon>Eukaryota</taxon>
        <taxon>Fungi</taxon>
        <taxon>Dikarya</taxon>
        <taxon>Ascomycota</taxon>
        <taxon>Saccharomycotina</taxon>
        <taxon>Pichiomycetes</taxon>
        <taxon>Debaryomycetaceae</taxon>
        <taxon>Debaryomyces</taxon>
    </lineage>
</organism>
<evidence type="ECO:0000313" key="7">
    <source>
        <dbReference type="Proteomes" id="UP000000599"/>
    </source>
</evidence>
<dbReference type="GO" id="GO:0085020">
    <property type="term" value="P:protein K6-linked ubiquitination"/>
    <property type="evidence" value="ECO:0007669"/>
    <property type="project" value="TreeGrafter"/>
</dbReference>
<feature type="compositionally biased region" description="Acidic residues" evidence="5">
    <location>
        <begin position="832"/>
        <end position="850"/>
    </location>
</feature>
<dbReference type="PANTHER" id="PTHR24171:SF8">
    <property type="entry name" value="BRCA1-ASSOCIATED RING DOMAIN PROTEIN 1"/>
    <property type="match status" value="1"/>
</dbReference>
<evidence type="ECO:0000313" key="6">
    <source>
        <dbReference type="EMBL" id="CAG86728.2"/>
    </source>
</evidence>
<feature type="compositionally biased region" description="Basic and acidic residues" evidence="5">
    <location>
        <begin position="661"/>
        <end position="674"/>
    </location>
</feature>
<feature type="compositionally biased region" description="Basic and acidic residues" evidence="5">
    <location>
        <begin position="497"/>
        <end position="524"/>
    </location>
</feature>
<evidence type="ECO:0000256" key="4">
    <source>
        <dbReference type="SAM" id="Coils"/>
    </source>
</evidence>
<feature type="compositionally biased region" description="Basic and acidic residues" evidence="5">
    <location>
        <begin position="204"/>
        <end position="219"/>
    </location>
</feature>
<feature type="region of interest" description="Disordered" evidence="5">
    <location>
        <begin position="830"/>
        <end position="968"/>
    </location>
</feature>
<dbReference type="InParanoid" id="Q6BT77"/>
<feature type="compositionally biased region" description="Polar residues" evidence="5">
    <location>
        <begin position="139"/>
        <end position="157"/>
    </location>
</feature>
<dbReference type="OMA" id="PLHFSGE"/>
<feature type="compositionally biased region" description="Low complexity" evidence="5">
    <location>
        <begin position="48"/>
        <end position="58"/>
    </location>
</feature>
<dbReference type="RefSeq" id="XP_458593.2">
    <property type="nucleotide sequence ID" value="XM_458593.1"/>
</dbReference>
<dbReference type="AlphaFoldDB" id="Q6BT77"/>
<feature type="compositionally biased region" description="Basic and acidic residues" evidence="5">
    <location>
        <begin position="938"/>
        <end position="950"/>
    </location>
</feature>
<feature type="compositionally biased region" description="Polar residues" evidence="5">
    <location>
        <begin position="220"/>
        <end position="232"/>
    </location>
</feature>
<keyword evidence="1" id="KW-0677">Repeat</keyword>
<feature type="repeat" description="ANK" evidence="3">
    <location>
        <begin position="524"/>
        <end position="556"/>
    </location>
</feature>
<dbReference type="PROSITE" id="PS50088">
    <property type="entry name" value="ANK_REPEAT"/>
    <property type="match status" value="4"/>
</dbReference>
<keyword evidence="2 3" id="KW-0040">ANK repeat</keyword>
<evidence type="ECO:0000256" key="1">
    <source>
        <dbReference type="ARBA" id="ARBA00022737"/>
    </source>
</evidence>
<feature type="compositionally biased region" description="Basic and acidic residues" evidence="5">
    <location>
        <begin position="911"/>
        <end position="929"/>
    </location>
</feature>
<dbReference type="GO" id="GO:0004842">
    <property type="term" value="F:ubiquitin-protein transferase activity"/>
    <property type="evidence" value="ECO:0007669"/>
    <property type="project" value="TreeGrafter"/>
</dbReference>
<evidence type="ECO:0000256" key="2">
    <source>
        <dbReference type="ARBA" id="ARBA00023043"/>
    </source>
</evidence>
<feature type="repeat" description="ANK" evidence="3">
    <location>
        <begin position="593"/>
        <end position="625"/>
    </location>
</feature>
<dbReference type="STRING" id="284592.Q6BT77"/>
<dbReference type="Proteomes" id="UP000000599">
    <property type="component" value="Chromosome D"/>
</dbReference>
<reference evidence="6 7" key="1">
    <citation type="journal article" date="2004" name="Nature">
        <title>Genome evolution in yeasts.</title>
        <authorList>
            <consortium name="Genolevures"/>
            <person name="Dujon B."/>
            <person name="Sherman D."/>
            <person name="Fischer G."/>
            <person name="Durrens P."/>
            <person name="Casaregola S."/>
            <person name="Lafontaine I."/>
            <person name="de Montigny J."/>
            <person name="Marck C."/>
            <person name="Neuveglise C."/>
            <person name="Talla E."/>
            <person name="Goffard N."/>
            <person name="Frangeul L."/>
            <person name="Aigle M."/>
            <person name="Anthouard V."/>
            <person name="Babour A."/>
            <person name="Barbe V."/>
            <person name="Barnay S."/>
            <person name="Blanchin S."/>
            <person name="Beckerich J.M."/>
            <person name="Beyne E."/>
            <person name="Bleykasten C."/>
            <person name="Boisrame A."/>
            <person name="Boyer J."/>
            <person name="Cattolico L."/>
            <person name="Confanioleri F."/>
            <person name="de Daruvar A."/>
            <person name="Despons L."/>
            <person name="Fabre E."/>
            <person name="Fairhead C."/>
            <person name="Ferry-Dumazet H."/>
            <person name="Groppi A."/>
            <person name="Hantraye F."/>
            <person name="Hennequin C."/>
            <person name="Jauniaux N."/>
            <person name="Joyet P."/>
            <person name="Kachouri R."/>
            <person name="Kerrest A."/>
            <person name="Koszul R."/>
            <person name="Lemaire M."/>
            <person name="Lesur I."/>
            <person name="Ma L."/>
            <person name="Muller H."/>
            <person name="Nicaud J.M."/>
            <person name="Nikolski M."/>
            <person name="Oztas S."/>
            <person name="Ozier-Kalogeropoulos O."/>
            <person name="Pellenz S."/>
            <person name="Potier S."/>
            <person name="Richard G.F."/>
            <person name="Straub M.L."/>
            <person name="Suleau A."/>
            <person name="Swennene D."/>
            <person name="Tekaia F."/>
            <person name="Wesolowski-Louvel M."/>
            <person name="Westhof E."/>
            <person name="Wirth B."/>
            <person name="Zeniou-Meyer M."/>
            <person name="Zivanovic I."/>
            <person name="Bolotin-Fukuhara M."/>
            <person name="Thierry A."/>
            <person name="Bouchier C."/>
            <person name="Caudron B."/>
            <person name="Scarpelli C."/>
            <person name="Gaillardin C."/>
            <person name="Weissenbach J."/>
            <person name="Wincker P."/>
            <person name="Souciet J.L."/>
        </authorList>
    </citation>
    <scope>NUCLEOTIDE SEQUENCE [LARGE SCALE GENOMIC DNA]</scope>
    <source>
        <strain evidence="7">ATCC 36239 / CBS 767 / BCRC 21394 / JCM 1990 / NBRC 0083 / IGC 2968</strain>
    </source>
</reference>
<name>Q6BT77_DEBHA</name>
<dbReference type="InterPro" id="IPR002110">
    <property type="entry name" value="Ankyrin_rpt"/>
</dbReference>
<feature type="region of interest" description="Disordered" evidence="5">
    <location>
        <begin position="1"/>
        <end position="380"/>
    </location>
</feature>
<keyword evidence="4" id="KW-0175">Coiled coil</keyword>
<feature type="compositionally biased region" description="Basic and acidic residues" evidence="5">
    <location>
        <begin position="158"/>
        <end position="167"/>
    </location>
</feature>
<feature type="repeat" description="ANK" evidence="3">
    <location>
        <begin position="767"/>
        <end position="799"/>
    </location>
</feature>
<feature type="compositionally biased region" description="Polar residues" evidence="5">
    <location>
        <begin position="338"/>
        <end position="348"/>
    </location>
</feature>
<feature type="repeat" description="ANK" evidence="3">
    <location>
        <begin position="557"/>
        <end position="589"/>
    </location>
</feature>
<feature type="compositionally biased region" description="Basic and acidic residues" evidence="5">
    <location>
        <begin position="878"/>
        <end position="887"/>
    </location>
</feature>
<protein>
    <submittedName>
        <fullName evidence="6">DEHA2D02904p</fullName>
    </submittedName>
</protein>
<dbReference type="VEuPathDB" id="FungiDB:DEHA2D02904g"/>
<dbReference type="PANTHER" id="PTHR24171">
    <property type="entry name" value="ANKYRIN REPEAT DOMAIN-CONTAINING PROTEIN 39-RELATED"/>
    <property type="match status" value="1"/>
</dbReference>
<feature type="compositionally biased region" description="Basic and acidic residues" evidence="5">
    <location>
        <begin position="457"/>
        <end position="475"/>
    </location>
</feature>
<evidence type="ECO:0000256" key="5">
    <source>
        <dbReference type="SAM" id="MobiDB-lite"/>
    </source>
</evidence>
<sequence>MSYNNNNNNNRNYYNRYSGSSKKPNTFGGHSNNNGSEGNEYGNGGGSSSSTGYNSRNTDSNRGNYGGYRSNMNNSNSSKYGRYDKYRGGRNSYRGSNSSYYHPGNSGSSNNYNTRNSNSYNRREPQYDRYDSYGERSQKQPTKFNNTSRPVSANNAFKKNEEDKNGKDNSSNPQSRELSPNPIVDSGVSHHLKESDNSGSGSLFEDRPERRFDEPESKSRYSQYQETQNRIDNGQDETTKDTNKNSETKEDSINTHQRNPFPVNASESPKEVKDEKIPKPENPEPSNLDIDQSSVKKKSDTNENIKAGSIDESTKNISGDKLISDDDQSRKEVHQEATRISSSDNQKLLQEDDTKNESNFKEEHIDHDTKEVPESPTQSQLVANSSYLSPIADTASFDGSFLNHLPHASDDKEIHAHELGDILTEVKEEANENDSEAETIVAHSPPRINKGRKLVRKRDYDEDREKLIRTRKVIDSSDEDDDEDEDNESSTYPSFRENSESNDNKESSKDASAKRPYKIKRDSSGRSLLQRACKKGNFDDVKRLIDRGANPNERDFCGFTCLHEAALEGHINIVKFLIKKGADVNKQALKVGDLETPLIDAAENKHFETVKVLLENGADPRIFNIDGFTALTKIYNEHDDEEGYEDIIKLLEEYNTKFLDSNDAKPKHQSKETVRSTVSPSPSRIIEDPNDNYFSDLLKKKSHASSIYKYAAEGLKEFTANYFVEGGRLDYKPDILILAARNGHTELVDIILGLASGNFDINQENNCGLTALLASVGRGHYEVVEFLLSKGANPNKKRKPDGLNALEIAERASYFDANEVKLLQEYMNKSYDDDENDDSSENDESIDIDDSFISRKDSPKAKNKSDDQAFNGKRKSSRPVEEDFHNEKRLKKSKSREPEVRVKAQPSSVFSKEKTPELSEELKRTKSREQSFSPSSEVSRDDRRPIKDISTRSSPSPSPLTKAQEEIKAKNAEEARIWQEKVEAKKQARRDMFLKSEKERERKRKEDEERKIEEERRLAILQEEEKEKMARLTEQKNKEIQEKRQIMEKQLTIENYPIGLRLTKFGIEPTKEEMLQFAPLYTFAISGDVYVTDLQLALLTRTDVSSLTADISKQSMIEADKSQKSKLWMLFFPLIGIDKSAPNSDMTKQIYEGHTNFQYLLINFVRLDDVIGLIRDKFPNTYSVIWDKQNISHVDIDSLQSFCDLSSRSGASLITTDESDIIVDTQNVQNLSFIPPKLKIRKDVLKTIYNSKTPLW</sequence>
<dbReference type="HOGENOM" id="CLU_265271_0_0_1"/>
<dbReference type="EMBL" id="CR382136">
    <property type="protein sequence ID" value="CAG86728.2"/>
    <property type="molecule type" value="Genomic_DNA"/>
</dbReference>
<proteinExistence type="predicted"/>
<feature type="compositionally biased region" description="Basic and acidic residues" evidence="5">
    <location>
        <begin position="349"/>
        <end position="373"/>
    </location>
</feature>
<feature type="region of interest" description="Disordered" evidence="5">
    <location>
        <begin position="661"/>
        <end position="685"/>
    </location>
</feature>